<comment type="function">
    <text evidence="1 10">Controls the rotational direction of flagella during chemotaxis.</text>
</comment>
<gene>
    <name evidence="11" type="ORF">OJ962_19770</name>
</gene>
<comment type="caution">
    <text evidence="11">The sequence shown here is derived from an EMBL/GenBank/DDBJ whole genome shotgun (WGS) entry which is preliminary data.</text>
</comment>
<evidence type="ECO:0000313" key="11">
    <source>
        <dbReference type="EMBL" id="MDA0139750.1"/>
    </source>
</evidence>
<dbReference type="Pfam" id="PF03748">
    <property type="entry name" value="FliL"/>
    <property type="match status" value="1"/>
</dbReference>
<keyword evidence="5 10" id="KW-0145">Chemotaxis</keyword>
<comment type="subcellular location">
    <subcellularLocation>
        <location evidence="2">Cell membrane</location>
        <topology evidence="2">Single-pass membrane protein</topology>
    </subcellularLocation>
</comment>
<keyword evidence="8" id="KW-1133">Transmembrane helix</keyword>
<keyword evidence="12" id="KW-1185">Reference proteome</keyword>
<keyword evidence="11" id="KW-0969">Cilium</keyword>
<evidence type="ECO:0000256" key="2">
    <source>
        <dbReference type="ARBA" id="ARBA00004162"/>
    </source>
</evidence>
<dbReference type="EMBL" id="JAPCID010000029">
    <property type="protein sequence ID" value="MDA0139750.1"/>
    <property type="molecule type" value="Genomic_DNA"/>
</dbReference>
<keyword evidence="11" id="KW-0966">Cell projection</keyword>
<comment type="similarity">
    <text evidence="3 10">Belongs to the FliL family.</text>
</comment>
<evidence type="ECO:0000256" key="4">
    <source>
        <dbReference type="ARBA" id="ARBA00022475"/>
    </source>
</evidence>
<keyword evidence="6" id="KW-0812">Transmembrane</keyword>
<reference evidence="11" key="1">
    <citation type="submission" date="2022-10" db="EMBL/GenBank/DDBJ databases">
        <title>The WGS of Solirubrobacter sp. CPCC 204708.</title>
        <authorList>
            <person name="Jiang Z."/>
        </authorList>
    </citation>
    <scope>NUCLEOTIDE SEQUENCE</scope>
    <source>
        <strain evidence="11">CPCC 204708</strain>
    </source>
</reference>
<name>A0ABT4RN86_9ACTN</name>
<accession>A0ABT4RN86</accession>
<evidence type="ECO:0000313" key="12">
    <source>
        <dbReference type="Proteomes" id="UP001147700"/>
    </source>
</evidence>
<keyword evidence="9 10" id="KW-0472">Membrane</keyword>
<keyword evidence="4 10" id="KW-1003">Cell membrane</keyword>
<organism evidence="11 12">
    <name type="scientific">Solirubrobacter deserti</name>
    <dbReference type="NCBI Taxonomy" id="2282478"/>
    <lineage>
        <taxon>Bacteria</taxon>
        <taxon>Bacillati</taxon>
        <taxon>Actinomycetota</taxon>
        <taxon>Thermoleophilia</taxon>
        <taxon>Solirubrobacterales</taxon>
        <taxon>Solirubrobacteraceae</taxon>
        <taxon>Solirubrobacter</taxon>
    </lineage>
</organism>
<keyword evidence="11" id="KW-0282">Flagellum</keyword>
<protein>
    <recommendedName>
        <fullName evidence="10">Flagellar protein FliL</fullName>
    </recommendedName>
</protein>
<dbReference type="Proteomes" id="UP001147700">
    <property type="component" value="Unassembled WGS sequence"/>
</dbReference>
<sequence length="152" mass="16457">MVKKIVPIIALLAVLGGAYKFVLAKPAEAEKPAPKPKVHGTVYMLQKEFLVNLADGRFAKLQVGLILAHDDHSTEAAAGGHGPAPKVPEGYGAMLQEGVVRDVITDTLTDAKDKDLLEKEGREHLKHDILKGIKKHTDVKAEHVIFSDVTVQ</sequence>
<proteinExistence type="inferred from homology"/>
<evidence type="ECO:0000256" key="10">
    <source>
        <dbReference type="RuleBase" id="RU364125"/>
    </source>
</evidence>
<evidence type="ECO:0000256" key="6">
    <source>
        <dbReference type="ARBA" id="ARBA00022692"/>
    </source>
</evidence>
<evidence type="ECO:0000256" key="3">
    <source>
        <dbReference type="ARBA" id="ARBA00008281"/>
    </source>
</evidence>
<evidence type="ECO:0000256" key="9">
    <source>
        <dbReference type="ARBA" id="ARBA00023136"/>
    </source>
</evidence>
<evidence type="ECO:0000256" key="5">
    <source>
        <dbReference type="ARBA" id="ARBA00022500"/>
    </source>
</evidence>
<evidence type="ECO:0000256" key="7">
    <source>
        <dbReference type="ARBA" id="ARBA00022779"/>
    </source>
</evidence>
<dbReference type="RefSeq" id="WP_202954538.1">
    <property type="nucleotide sequence ID" value="NZ_JAPCID010000029.1"/>
</dbReference>
<evidence type="ECO:0000256" key="8">
    <source>
        <dbReference type="ARBA" id="ARBA00022989"/>
    </source>
</evidence>
<keyword evidence="7 10" id="KW-0283">Flagellar rotation</keyword>
<evidence type="ECO:0000256" key="1">
    <source>
        <dbReference type="ARBA" id="ARBA00002254"/>
    </source>
</evidence>
<dbReference type="InterPro" id="IPR005503">
    <property type="entry name" value="FliL"/>
</dbReference>